<accession>A0A0C5J6X4</accession>
<keyword evidence="8" id="KW-0997">Cell inner membrane</keyword>
<evidence type="ECO:0000256" key="3">
    <source>
        <dbReference type="ARBA" id="ARBA00022448"/>
    </source>
</evidence>
<sequence length="390" mass="41854">MIAALTAIGPFSITMYLPAFPDIGASLQATPVQVQQTLAAYLLPFAFMTLWHGSISDAVGRKRVILVGVFVYTVAALICLFAPNVLTLSIGRALQGIAAGAGMSVGRATVLDILKGAAAQRLMAHISMFFSLAPAIAPMIGSLLASHFGWRSVFVFLATLGAVLFIAVWRILPETLPPEKRQPFAAKPLLYAYKEALLLPEFSYLCLALALLINGHMIYILSAPNFLSSVADTTFSSFAWLFLAVSLGMLSGSFVSSRTAGRLSTNKTVRLGFLIMLLGSIMNIVISFFLPKGLPQNILAIPVYSFGMALVWPSLQILALEKIPARRGLASSLQSAYQVGMNGFTAAVIAPLVWHSPQTMALAVSGYWLTAVLALAIGRHYQRARSVKTD</sequence>
<evidence type="ECO:0000256" key="6">
    <source>
        <dbReference type="ARBA" id="ARBA00022989"/>
    </source>
</evidence>
<dbReference type="PANTHER" id="PTHR42718:SF9">
    <property type="entry name" value="MAJOR FACILITATOR SUPERFAMILY MULTIDRUG TRANSPORTER MFSC"/>
    <property type="match status" value="1"/>
</dbReference>
<evidence type="ECO:0000313" key="10">
    <source>
        <dbReference type="EMBL" id="AJP47478.1"/>
    </source>
</evidence>
<dbReference type="Pfam" id="PF07690">
    <property type="entry name" value="MFS_1"/>
    <property type="match status" value="1"/>
</dbReference>
<dbReference type="HOGENOM" id="CLU_001265_47_1_4"/>
<keyword evidence="3 8" id="KW-0813">Transport</keyword>
<evidence type="ECO:0000256" key="1">
    <source>
        <dbReference type="ARBA" id="ARBA00004651"/>
    </source>
</evidence>
<feature type="transmembrane region" description="Helical" evidence="8">
    <location>
        <begin position="336"/>
        <end position="354"/>
    </location>
</feature>
<organism evidence="10 11">
    <name type="scientific">Rugosibacter aromaticivorans</name>
    <dbReference type="NCBI Taxonomy" id="1565605"/>
    <lineage>
        <taxon>Bacteria</taxon>
        <taxon>Pseudomonadati</taxon>
        <taxon>Pseudomonadota</taxon>
        <taxon>Betaproteobacteria</taxon>
        <taxon>Nitrosomonadales</taxon>
        <taxon>Sterolibacteriaceae</taxon>
        <taxon>Rugosibacter</taxon>
    </lineage>
</organism>
<keyword evidence="6 8" id="KW-1133">Transmembrane helix</keyword>
<dbReference type="KEGG" id="rbu:PG1C_01405"/>
<evidence type="ECO:0000256" key="2">
    <source>
        <dbReference type="ARBA" id="ARBA00006236"/>
    </source>
</evidence>
<feature type="transmembrane region" description="Helical" evidence="8">
    <location>
        <begin position="360"/>
        <end position="378"/>
    </location>
</feature>
<dbReference type="STRING" id="1565605.PG1C_01405"/>
<dbReference type="Gene3D" id="1.20.1720.10">
    <property type="entry name" value="Multidrug resistance protein D"/>
    <property type="match status" value="1"/>
</dbReference>
<dbReference type="InterPro" id="IPR036259">
    <property type="entry name" value="MFS_trans_sf"/>
</dbReference>
<keyword evidence="7 8" id="KW-0472">Membrane</keyword>
<evidence type="ECO:0000313" key="11">
    <source>
        <dbReference type="Proteomes" id="UP000061603"/>
    </source>
</evidence>
<keyword evidence="11" id="KW-1185">Reference proteome</keyword>
<keyword evidence="4" id="KW-1003">Cell membrane</keyword>
<feature type="transmembrane region" description="Helical" evidence="8">
    <location>
        <begin position="64"/>
        <end position="86"/>
    </location>
</feature>
<comment type="subcellular location">
    <subcellularLocation>
        <location evidence="8">Cell inner membrane</location>
        <topology evidence="8">Multi-pass membrane protein</topology>
    </subcellularLocation>
    <subcellularLocation>
        <location evidence="1">Cell membrane</location>
        <topology evidence="1">Multi-pass membrane protein</topology>
    </subcellularLocation>
</comment>
<dbReference type="GO" id="GO:0005886">
    <property type="term" value="C:plasma membrane"/>
    <property type="evidence" value="ECO:0007669"/>
    <property type="project" value="UniProtKB-SubCell"/>
</dbReference>
<dbReference type="InterPro" id="IPR004812">
    <property type="entry name" value="Efflux_drug-R_Bcr/CmlA"/>
</dbReference>
<evidence type="ECO:0000259" key="9">
    <source>
        <dbReference type="PROSITE" id="PS50850"/>
    </source>
</evidence>
<evidence type="ECO:0000256" key="7">
    <source>
        <dbReference type="ARBA" id="ARBA00023136"/>
    </source>
</evidence>
<feature type="transmembrane region" description="Helical" evidence="8">
    <location>
        <begin position="268"/>
        <end position="290"/>
    </location>
</feature>
<protein>
    <recommendedName>
        <fullName evidence="8">Bcr/CflA family efflux transporter</fullName>
    </recommendedName>
</protein>
<dbReference type="SUPFAM" id="SSF103473">
    <property type="entry name" value="MFS general substrate transporter"/>
    <property type="match status" value="1"/>
</dbReference>
<feature type="transmembrane region" description="Helical" evidence="8">
    <location>
        <begin position="234"/>
        <end position="256"/>
    </location>
</feature>
<evidence type="ECO:0000256" key="5">
    <source>
        <dbReference type="ARBA" id="ARBA00022692"/>
    </source>
</evidence>
<dbReference type="InterPro" id="IPR011701">
    <property type="entry name" value="MFS"/>
</dbReference>
<dbReference type="NCBIfam" id="TIGR00710">
    <property type="entry name" value="efflux_Bcr_CflA"/>
    <property type="match status" value="1"/>
</dbReference>
<dbReference type="InterPro" id="IPR020846">
    <property type="entry name" value="MFS_dom"/>
</dbReference>
<evidence type="ECO:0000256" key="4">
    <source>
        <dbReference type="ARBA" id="ARBA00022475"/>
    </source>
</evidence>
<evidence type="ECO:0000256" key="8">
    <source>
        <dbReference type="RuleBase" id="RU365088"/>
    </source>
</evidence>
<feature type="transmembrane region" description="Helical" evidence="8">
    <location>
        <begin position="34"/>
        <end position="52"/>
    </location>
</feature>
<dbReference type="EMBL" id="CP010554">
    <property type="protein sequence ID" value="AJP47478.1"/>
    <property type="molecule type" value="Genomic_DNA"/>
</dbReference>
<comment type="similarity">
    <text evidence="2 8">Belongs to the major facilitator superfamily. Bcr/CmlA family.</text>
</comment>
<dbReference type="Proteomes" id="UP000061603">
    <property type="component" value="Chromosome"/>
</dbReference>
<feature type="transmembrane region" description="Helical" evidence="8">
    <location>
        <begin position="202"/>
        <end position="222"/>
    </location>
</feature>
<feature type="domain" description="Major facilitator superfamily (MFS) profile" evidence="9">
    <location>
        <begin position="1"/>
        <end position="382"/>
    </location>
</feature>
<keyword evidence="5 8" id="KW-0812">Transmembrane</keyword>
<feature type="transmembrane region" description="Helical" evidence="8">
    <location>
        <begin position="92"/>
        <end position="110"/>
    </location>
</feature>
<proteinExistence type="inferred from homology"/>
<gene>
    <name evidence="10" type="ORF">PG1C_01405</name>
</gene>
<dbReference type="CDD" id="cd17320">
    <property type="entry name" value="MFS_MdfA_MDR_like"/>
    <property type="match status" value="1"/>
</dbReference>
<dbReference type="AlphaFoldDB" id="A0A0C5J6X4"/>
<name>A0A0C5J6X4_9PROT</name>
<feature type="transmembrane region" description="Helical" evidence="8">
    <location>
        <begin position="296"/>
        <end position="315"/>
    </location>
</feature>
<dbReference type="GO" id="GO:1990961">
    <property type="term" value="P:xenobiotic detoxification by transmembrane export across the plasma membrane"/>
    <property type="evidence" value="ECO:0007669"/>
    <property type="project" value="InterPro"/>
</dbReference>
<feature type="transmembrane region" description="Helical" evidence="8">
    <location>
        <begin position="122"/>
        <end position="141"/>
    </location>
</feature>
<reference evidence="10 11" key="1">
    <citation type="journal article" date="2015" name="Genome Announc.">
        <title>Complete Genome Sequence of a Novel Bacterium within the Family Rhodocyclaceae That Degrades Polycyclic Aromatic Hydrocarbons.</title>
        <authorList>
            <person name="Singleton D.R."/>
            <person name="Dickey A.N."/>
            <person name="Scholl E.H."/>
            <person name="Wright F.A."/>
            <person name="Aitken M.D."/>
        </authorList>
    </citation>
    <scope>NUCLEOTIDE SEQUENCE [LARGE SCALE GENOMIC DNA]</scope>
    <source>
        <strain evidence="11">PG1-Ca6</strain>
    </source>
</reference>
<feature type="transmembrane region" description="Helical" evidence="8">
    <location>
        <begin position="153"/>
        <end position="172"/>
    </location>
</feature>
<dbReference type="GO" id="GO:0042910">
    <property type="term" value="F:xenobiotic transmembrane transporter activity"/>
    <property type="evidence" value="ECO:0007669"/>
    <property type="project" value="InterPro"/>
</dbReference>
<comment type="caution">
    <text evidence="8">Lacks conserved residue(s) required for the propagation of feature annotation.</text>
</comment>
<dbReference type="PANTHER" id="PTHR42718">
    <property type="entry name" value="MAJOR FACILITATOR SUPERFAMILY MULTIDRUG TRANSPORTER MFSC"/>
    <property type="match status" value="1"/>
</dbReference>
<dbReference type="PROSITE" id="PS50850">
    <property type="entry name" value="MFS"/>
    <property type="match status" value="1"/>
</dbReference>